<protein>
    <submittedName>
        <fullName evidence="1">Uncharacterized protein</fullName>
    </submittedName>
</protein>
<name>A0A6C2YUS0_9BACT</name>
<reference evidence="1" key="1">
    <citation type="submission" date="2019-04" db="EMBL/GenBank/DDBJ databases">
        <authorList>
            <consortium name="Science for Life Laboratories"/>
        </authorList>
    </citation>
    <scope>NUCLEOTIDE SEQUENCE</scope>
    <source>
        <strain evidence="1">MBLW1</strain>
    </source>
</reference>
<evidence type="ECO:0000313" key="2">
    <source>
        <dbReference type="Proteomes" id="UP000464378"/>
    </source>
</evidence>
<gene>
    <name evidence="1" type="ORF">GMBLW1_39990</name>
</gene>
<dbReference type="KEGG" id="tim:GMBLW1_39990"/>
<sequence>MKTSEEFYNWPARIRAGFLLALGEASTLTMSPTPWVRSWITHTLDHAWRWLNHEPIDPDTLYKITSDRYYLSNFSILQLTPDWRVPACLLFGYSLQYVAAVAYLSTGKDPDDLPEDLEIIYDHAYTDSKFLIQQVTPYSDDVIATIVGNINPCEGDFVSDPKESLRSQLLSNVQVALQLSQDGLPVHPSLPLSPPTFEYESWYGFPGIAPESYPSIEQTIQELSETLDTTGASNSPLRVRLWFLLDREFSSTSLLRRSVLAFKIAEATCRDWQEIEDQMPTALKTLPNKILRICRRLLLNQTVSASEIDWQIDRHIEGCFTFLGKLGVGALIPLVCHSVFELINGRLDAYRTKVCINRVWKERFRSDINESGWAWNRLDTSFWGEIISYGQFEGVGLASPNHRREYWRRWTHELLPLICRPDLSYLGIVKLLDTPWSFRFRS</sequence>
<keyword evidence="2" id="KW-1185">Reference proteome</keyword>
<organism evidence="1">
    <name type="scientific">Tuwongella immobilis</name>
    <dbReference type="NCBI Taxonomy" id="692036"/>
    <lineage>
        <taxon>Bacteria</taxon>
        <taxon>Pseudomonadati</taxon>
        <taxon>Planctomycetota</taxon>
        <taxon>Planctomycetia</taxon>
        <taxon>Gemmatales</taxon>
        <taxon>Gemmataceae</taxon>
        <taxon>Tuwongella</taxon>
    </lineage>
</organism>
<evidence type="ECO:0000313" key="1">
    <source>
        <dbReference type="EMBL" id="VIP05194.1"/>
    </source>
</evidence>
<dbReference type="AlphaFoldDB" id="A0A6C2YUS0"/>
<dbReference type="Proteomes" id="UP000464378">
    <property type="component" value="Chromosome"/>
</dbReference>
<accession>A0A6C2YUS0</accession>
<dbReference type="EMBL" id="LR593887">
    <property type="protein sequence ID" value="VTS07744.1"/>
    <property type="molecule type" value="Genomic_DNA"/>
</dbReference>
<dbReference type="EMBL" id="LR586016">
    <property type="protein sequence ID" value="VIP05194.1"/>
    <property type="molecule type" value="Genomic_DNA"/>
</dbReference>
<dbReference type="RefSeq" id="WP_162660260.1">
    <property type="nucleotide sequence ID" value="NZ_LR593887.1"/>
</dbReference>
<dbReference type="InParanoid" id="A0A6C2YUS0"/>
<proteinExistence type="predicted"/>